<feature type="domain" description="Amidohydrolase-related" evidence="5">
    <location>
        <begin position="11"/>
        <end position="321"/>
    </location>
</feature>
<keyword evidence="3" id="KW-0378">Hydrolase</keyword>
<dbReference type="InterPro" id="IPR011059">
    <property type="entry name" value="Metal-dep_hydrolase_composite"/>
</dbReference>
<dbReference type="Proteomes" id="UP001345013">
    <property type="component" value="Unassembled WGS sequence"/>
</dbReference>
<dbReference type="InterPro" id="IPR051607">
    <property type="entry name" value="Metallo-dep_hydrolases"/>
</dbReference>
<evidence type="ECO:0000313" key="6">
    <source>
        <dbReference type="EMBL" id="KAK5089568.1"/>
    </source>
</evidence>
<sequence length="384" mass="42996">MDLQAAAQHFNPDDIRVGQLAGCLELLYAGTTTVIDHAHGDFSNETMDAALDATLESGIRSFSAPAIHELGNGYSIEDQRYKLLSLVDDPRLDNGTVTLGLAYDRFYMAPQTEVDSFWNIVRSYNLSLVTSHFLGGPWSSNPQQLHEFGILNTSTPVILSHASFIDAIGVELLLQTNQYISTTPESELHYGHMHPHSWQIQDQASLGVDTHFTFSTDMIGQARLWLQTLRGIEYRQALDDLVIPRNNPMSVEQAFLLITRNGALALRRPDIDMIKEGAKADLIVFDTDAPNMLGWDDPIAAIILHSNVGDIRDVMVDGKFVKRDGRLTFENYANLRRDFLASAERIQGIWNERQWESLQGLYEGVTPYGDADQIDVQRGPGTRY</sequence>
<evidence type="ECO:0000259" key="5">
    <source>
        <dbReference type="Pfam" id="PF01979"/>
    </source>
</evidence>
<protein>
    <recommendedName>
        <fullName evidence="5">Amidohydrolase-related domain-containing protein</fullName>
    </recommendedName>
</protein>
<keyword evidence="7" id="KW-1185">Reference proteome</keyword>
<proteinExistence type="predicted"/>
<comment type="cofactor">
    <cofactor evidence="1">
        <name>Zn(2+)</name>
        <dbReference type="ChEBI" id="CHEBI:29105"/>
    </cofactor>
</comment>
<keyword evidence="4" id="KW-0862">Zinc</keyword>
<name>A0ABR0K6Y5_9EURO</name>
<dbReference type="Pfam" id="PF01979">
    <property type="entry name" value="Amidohydro_1"/>
    <property type="match status" value="1"/>
</dbReference>
<dbReference type="Gene3D" id="2.30.40.10">
    <property type="entry name" value="Urease, subunit C, domain 1"/>
    <property type="match status" value="1"/>
</dbReference>
<keyword evidence="2" id="KW-0479">Metal-binding</keyword>
<dbReference type="PANTHER" id="PTHR11271">
    <property type="entry name" value="GUANINE DEAMINASE"/>
    <property type="match status" value="1"/>
</dbReference>
<reference evidence="6 7" key="1">
    <citation type="submission" date="2023-08" db="EMBL/GenBank/DDBJ databases">
        <title>Black Yeasts Isolated from many extreme environments.</title>
        <authorList>
            <person name="Coleine C."/>
            <person name="Stajich J.E."/>
            <person name="Selbmann L."/>
        </authorList>
    </citation>
    <scope>NUCLEOTIDE SEQUENCE [LARGE SCALE GENOMIC DNA]</scope>
    <source>
        <strain evidence="6 7">CCFEE 5885</strain>
    </source>
</reference>
<evidence type="ECO:0000313" key="7">
    <source>
        <dbReference type="Proteomes" id="UP001345013"/>
    </source>
</evidence>
<dbReference type="SUPFAM" id="SSF51556">
    <property type="entry name" value="Metallo-dependent hydrolases"/>
    <property type="match status" value="1"/>
</dbReference>
<gene>
    <name evidence="6" type="ORF">LTR24_006123</name>
</gene>
<comment type="caution">
    <text evidence="6">The sequence shown here is derived from an EMBL/GenBank/DDBJ whole genome shotgun (WGS) entry which is preliminary data.</text>
</comment>
<dbReference type="PANTHER" id="PTHR11271:SF37">
    <property type="entry name" value="FAMILY PROTEIN, PUTATIVE (AFU_ORTHOLOGUE AFUA_4G00460)-RELATED"/>
    <property type="match status" value="1"/>
</dbReference>
<evidence type="ECO:0000256" key="4">
    <source>
        <dbReference type="ARBA" id="ARBA00022833"/>
    </source>
</evidence>
<evidence type="ECO:0000256" key="1">
    <source>
        <dbReference type="ARBA" id="ARBA00001947"/>
    </source>
</evidence>
<evidence type="ECO:0000256" key="3">
    <source>
        <dbReference type="ARBA" id="ARBA00022801"/>
    </source>
</evidence>
<dbReference type="Gene3D" id="3.20.20.140">
    <property type="entry name" value="Metal-dependent hydrolases"/>
    <property type="match status" value="1"/>
</dbReference>
<dbReference type="EMBL" id="JAVRRG010000075">
    <property type="protein sequence ID" value="KAK5089568.1"/>
    <property type="molecule type" value="Genomic_DNA"/>
</dbReference>
<dbReference type="InterPro" id="IPR006680">
    <property type="entry name" value="Amidohydro-rel"/>
</dbReference>
<dbReference type="InterPro" id="IPR032466">
    <property type="entry name" value="Metal_Hydrolase"/>
</dbReference>
<evidence type="ECO:0000256" key="2">
    <source>
        <dbReference type="ARBA" id="ARBA00022723"/>
    </source>
</evidence>
<accession>A0ABR0K6Y5</accession>
<organism evidence="6 7">
    <name type="scientific">Lithohypha guttulata</name>
    <dbReference type="NCBI Taxonomy" id="1690604"/>
    <lineage>
        <taxon>Eukaryota</taxon>
        <taxon>Fungi</taxon>
        <taxon>Dikarya</taxon>
        <taxon>Ascomycota</taxon>
        <taxon>Pezizomycotina</taxon>
        <taxon>Eurotiomycetes</taxon>
        <taxon>Chaetothyriomycetidae</taxon>
        <taxon>Chaetothyriales</taxon>
        <taxon>Trichomeriaceae</taxon>
        <taxon>Lithohypha</taxon>
    </lineage>
</organism>
<dbReference type="SUPFAM" id="SSF51338">
    <property type="entry name" value="Composite domain of metallo-dependent hydrolases"/>
    <property type="match status" value="1"/>
</dbReference>